<comment type="miscellaneous">
    <text evidence="7">The a and c carboxylates of cobyrinate are activated for nucleophilic attack via formation of a phosphorylated intermediate by ATP. CbiA catalyzes first the amidation of the c-carboxylate, and then that of the a-carboxylate.</text>
</comment>
<dbReference type="Pfam" id="PF01656">
    <property type="entry name" value="CbiA"/>
    <property type="match status" value="1"/>
</dbReference>
<evidence type="ECO:0000259" key="9">
    <source>
        <dbReference type="Pfam" id="PF07685"/>
    </source>
</evidence>
<accession>A0ABS6EYT1</accession>
<dbReference type="InterPro" id="IPR002586">
    <property type="entry name" value="CobQ/CobB/MinD/ParA_Nub-bd_dom"/>
</dbReference>
<comment type="cofactor">
    <cofactor evidence="1 7">
        <name>Mg(2+)</name>
        <dbReference type="ChEBI" id="CHEBI:18420"/>
    </cofactor>
</comment>
<dbReference type="NCBIfam" id="TIGR00379">
    <property type="entry name" value="cobB"/>
    <property type="match status" value="1"/>
</dbReference>
<dbReference type="PANTHER" id="PTHR43873">
    <property type="entry name" value="COBYRINATE A,C-DIAMIDE SYNTHASE"/>
    <property type="match status" value="1"/>
</dbReference>
<feature type="domain" description="CobB/CobQ-like glutamine amidotransferase" evidence="9">
    <location>
        <begin position="241"/>
        <end position="428"/>
    </location>
</feature>
<evidence type="ECO:0000256" key="5">
    <source>
        <dbReference type="ARBA" id="ARBA00022842"/>
    </source>
</evidence>
<keyword evidence="4 7" id="KW-0067">ATP-binding</keyword>
<dbReference type="NCBIfam" id="NF002204">
    <property type="entry name" value="PRK01077.1"/>
    <property type="match status" value="1"/>
</dbReference>
<reference evidence="10 11" key="1">
    <citation type="submission" date="2021-06" db="EMBL/GenBank/DDBJ databases">
        <authorList>
            <person name="Sun Q."/>
            <person name="Li D."/>
        </authorList>
    </citation>
    <scope>NUCLEOTIDE SEQUENCE [LARGE SCALE GENOMIC DNA]</scope>
    <source>
        <strain evidence="10 11">MSJ-4</strain>
    </source>
</reference>
<keyword evidence="5 7" id="KW-0460">Magnesium</keyword>
<dbReference type="CDD" id="cd05388">
    <property type="entry name" value="CobB_N"/>
    <property type="match status" value="1"/>
</dbReference>
<comment type="domain">
    <text evidence="7">Comprises of two domains. The C-terminal domain contains the binding site for glutamine and catalyzes the hydrolysis of this substrate to glutamate and ammonia. The N-terminal domain is anticipated to bind ATP and cobyrinate and catalyzes the ultimate synthesis of the diamide product. The ammonia produced via the glutaminase domain is probably translocated to the adjacent domain via a molecular tunnel, where it reacts with an activated intermediate.</text>
</comment>
<evidence type="ECO:0000259" key="8">
    <source>
        <dbReference type="Pfam" id="PF01656"/>
    </source>
</evidence>
<keyword evidence="2 7" id="KW-0436">Ligase</keyword>
<keyword evidence="7" id="KW-0169">Cobalamin biosynthesis</keyword>
<keyword evidence="11" id="KW-1185">Reference proteome</keyword>
<dbReference type="PROSITE" id="PS51274">
    <property type="entry name" value="GATASE_COBBQ"/>
    <property type="match status" value="1"/>
</dbReference>
<dbReference type="PANTHER" id="PTHR43873:SF1">
    <property type="entry name" value="COBYRINATE A,C-DIAMIDE SYNTHASE"/>
    <property type="match status" value="1"/>
</dbReference>
<gene>
    <name evidence="7" type="primary">cbiA</name>
    <name evidence="10" type="ORF">KQI89_02160</name>
</gene>
<evidence type="ECO:0000256" key="7">
    <source>
        <dbReference type="HAMAP-Rule" id="MF_00027"/>
    </source>
</evidence>
<organism evidence="10 11">
    <name type="scientific">Clostridium simiarum</name>
    <dbReference type="NCBI Taxonomy" id="2841506"/>
    <lineage>
        <taxon>Bacteria</taxon>
        <taxon>Bacillati</taxon>
        <taxon>Bacillota</taxon>
        <taxon>Clostridia</taxon>
        <taxon>Eubacteriales</taxon>
        <taxon>Clostridiaceae</taxon>
        <taxon>Clostridium</taxon>
    </lineage>
</organism>
<sequence length="448" mass="50440">MKSIILSSNKSGGGKTTLTLGIMNSLIKKGFNVQPYKVGPDYIDTAFHSYITGNKSRNLDIYLTGEDAVKQIYNESSLGKDLGIIEGVMGLYDGKGIDNMYSTAHVAKTLGIPVVLVISPKGQSITLCAELNGIKNFDDINIGGVILNNITENYYKILKLAIEKHCNLKVFGYIPQDENINIGSRHLGLIQSSEVHNLKEKIDYISDLVDKYIDLDMMLEVFKEINSSYIPLKAIEKRDINISIAKDEAFSFYYEDNIEILKKAGNVTFFSPLYDKNIPEDTDFLYIGGGYPEIFKDKLMENSSIRESIKKALDSGLVCYAECGGLMYLCSSIENREMVGFLKGEAVMNKRLQNFGYAELSIDKKNNLLPLGLTINCHEFHKSSVNISEDKIYKLTKILYDDSTKIWQCGYMKNNTLGGYAHVHFYNNLDFIESLLNKAWDRKMVNSQ</sequence>
<evidence type="ECO:0000256" key="1">
    <source>
        <dbReference type="ARBA" id="ARBA00001946"/>
    </source>
</evidence>
<evidence type="ECO:0000256" key="3">
    <source>
        <dbReference type="ARBA" id="ARBA00022741"/>
    </source>
</evidence>
<feature type="active site" description="Nucleophile" evidence="7">
    <location>
        <position position="323"/>
    </location>
</feature>
<comment type="similarity">
    <text evidence="7">Belongs to the CobB/CbiA family.</text>
</comment>
<dbReference type="InterPro" id="IPR004484">
    <property type="entry name" value="CbiA/CobB_synth"/>
</dbReference>
<dbReference type="Pfam" id="PF07685">
    <property type="entry name" value="GATase_3"/>
    <property type="match status" value="1"/>
</dbReference>
<comment type="pathway">
    <text evidence="7">Cofactor biosynthesis; adenosylcobalamin biosynthesis; cob(II)yrinate a,c-diamide from sirohydrochlorin (anaerobic route): step 10/10.</text>
</comment>
<name>A0ABS6EYT1_9CLOT</name>
<dbReference type="EMBL" id="JAHLQL010000001">
    <property type="protein sequence ID" value="MBU5590558.1"/>
    <property type="molecule type" value="Genomic_DNA"/>
</dbReference>
<keyword evidence="6 7" id="KW-0315">Glutamine amidotransferase</keyword>
<comment type="function">
    <text evidence="7">Catalyzes the ATP-dependent amidation of the two carboxylate groups at positions a and c of cobyrinate, using either L-glutamine or ammonia as the nitrogen source.</text>
</comment>
<dbReference type="RefSeq" id="WP_216455718.1">
    <property type="nucleotide sequence ID" value="NZ_JAHLQL010000001.1"/>
</dbReference>
<dbReference type="EC" id="6.3.5.11" evidence="7"/>
<comment type="caution">
    <text evidence="10">The sequence shown here is derived from an EMBL/GenBank/DDBJ whole genome shotgun (WGS) entry which is preliminary data.</text>
</comment>
<dbReference type="InterPro" id="IPR011698">
    <property type="entry name" value="GATase_3"/>
</dbReference>
<keyword evidence="3 7" id="KW-0547">Nucleotide-binding</keyword>
<proteinExistence type="inferred from homology"/>
<evidence type="ECO:0000256" key="6">
    <source>
        <dbReference type="ARBA" id="ARBA00022962"/>
    </source>
</evidence>
<protein>
    <recommendedName>
        <fullName evidence="7">Cobyrinate a,c-diamide synthase</fullName>
        <ecNumber evidence="7">6.3.5.11</ecNumber>
    </recommendedName>
    <alternativeName>
        <fullName evidence="7">Cobyrinic acid a,c-diamide synthetase</fullName>
    </alternativeName>
</protein>
<evidence type="ECO:0000313" key="11">
    <source>
        <dbReference type="Proteomes" id="UP000736583"/>
    </source>
</evidence>
<evidence type="ECO:0000313" key="10">
    <source>
        <dbReference type="EMBL" id="MBU5590558.1"/>
    </source>
</evidence>
<feature type="domain" description="CobQ/CobB/MinD/ParA nucleotide binding" evidence="8">
    <location>
        <begin position="4"/>
        <end position="184"/>
    </location>
</feature>
<dbReference type="HAMAP" id="MF_00027">
    <property type="entry name" value="CobB_CbiA"/>
    <property type="match status" value="1"/>
</dbReference>
<comment type="catalytic activity">
    <reaction evidence="7">
        <text>cob(II)yrinate + 2 L-glutamine + 2 ATP + 2 H2O = cob(II)yrinate a,c diamide + 2 L-glutamate + 2 ADP + 2 phosphate + 2 H(+)</text>
        <dbReference type="Rhea" id="RHEA:26289"/>
        <dbReference type="ChEBI" id="CHEBI:15377"/>
        <dbReference type="ChEBI" id="CHEBI:15378"/>
        <dbReference type="ChEBI" id="CHEBI:29985"/>
        <dbReference type="ChEBI" id="CHEBI:30616"/>
        <dbReference type="ChEBI" id="CHEBI:43474"/>
        <dbReference type="ChEBI" id="CHEBI:58359"/>
        <dbReference type="ChEBI" id="CHEBI:58537"/>
        <dbReference type="ChEBI" id="CHEBI:58894"/>
        <dbReference type="ChEBI" id="CHEBI:456216"/>
        <dbReference type="EC" id="6.3.5.11"/>
    </reaction>
</comment>
<evidence type="ECO:0000256" key="2">
    <source>
        <dbReference type="ARBA" id="ARBA00022598"/>
    </source>
</evidence>
<dbReference type="CDD" id="cd03130">
    <property type="entry name" value="GATase1_CobB"/>
    <property type="match status" value="1"/>
</dbReference>
<feature type="site" description="Increases nucleophilicity of active site Cys" evidence="7">
    <location>
        <position position="422"/>
    </location>
</feature>
<dbReference type="Proteomes" id="UP000736583">
    <property type="component" value="Unassembled WGS sequence"/>
</dbReference>
<evidence type="ECO:0000256" key="4">
    <source>
        <dbReference type="ARBA" id="ARBA00022840"/>
    </source>
</evidence>